<evidence type="ECO:0000313" key="2">
    <source>
        <dbReference type="Proteomes" id="UP000324897"/>
    </source>
</evidence>
<evidence type="ECO:0000313" key="1">
    <source>
        <dbReference type="EMBL" id="TVU09207.1"/>
    </source>
</evidence>
<gene>
    <name evidence="1" type="ORF">EJB05_42655</name>
</gene>
<reference evidence="1 2" key="1">
    <citation type="journal article" date="2019" name="Sci. Rep.">
        <title>A high-quality genome of Eragrostis curvula grass provides insights into Poaceae evolution and supports new strategies to enhance forage quality.</title>
        <authorList>
            <person name="Carballo J."/>
            <person name="Santos B.A.C.M."/>
            <person name="Zappacosta D."/>
            <person name="Garbus I."/>
            <person name="Selva J.P."/>
            <person name="Gallo C.A."/>
            <person name="Diaz A."/>
            <person name="Albertini E."/>
            <person name="Caccamo M."/>
            <person name="Echenique V."/>
        </authorList>
    </citation>
    <scope>NUCLEOTIDE SEQUENCE [LARGE SCALE GENOMIC DNA]</scope>
    <source>
        <strain evidence="2">cv. Victoria</strain>
        <tissue evidence="1">Leaf</tissue>
    </source>
</reference>
<keyword evidence="2" id="KW-1185">Reference proteome</keyword>
<feature type="non-terminal residue" evidence="1">
    <location>
        <position position="1"/>
    </location>
</feature>
<organism evidence="1 2">
    <name type="scientific">Eragrostis curvula</name>
    <name type="common">weeping love grass</name>
    <dbReference type="NCBI Taxonomy" id="38414"/>
    <lineage>
        <taxon>Eukaryota</taxon>
        <taxon>Viridiplantae</taxon>
        <taxon>Streptophyta</taxon>
        <taxon>Embryophyta</taxon>
        <taxon>Tracheophyta</taxon>
        <taxon>Spermatophyta</taxon>
        <taxon>Magnoliopsida</taxon>
        <taxon>Liliopsida</taxon>
        <taxon>Poales</taxon>
        <taxon>Poaceae</taxon>
        <taxon>PACMAD clade</taxon>
        <taxon>Chloridoideae</taxon>
        <taxon>Eragrostideae</taxon>
        <taxon>Eragrostidinae</taxon>
        <taxon>Eragrostis</taxon>
    </lineage>
</organism>
<dbReference type="AlphaFoldDB" id="A0A5J9TD99"/>
<dbReference type="EMBL" id="RWGY01000039">
    <property type="protein sequence ID" value="TVU09207.1"/>
    <property type="molecule type" value="Genomic_DNA"/>
</dbReference>
<comment type="caution">
    <text evidence="1">The sequence shown here is derived from an EMBL/GenBank/DDBJ whole genome shotgun (WGS) entry which is preliminary data.</text>
</comment>
<name>A0A5J9TD99_9POAL</name>
<protein>
    <submittedName>
        <fullName evidence="1">Uncharacterized protein</fullName>
    </submittedName>
</protein>
<dbReference type="Gramene" id="TVU09207">
    <property type="protein sequence ID" value="TVU09207"/>
    <property type="gene ID" value="EJB05_42655"/>
</dbReference>
<proteinExistence type="predicted"/>
<accession>A0A5J9TD99</accession>
<sequence>MARAVYLFPPSPTSGVIVGPVKSPSRHAPTRGRALKIPTIRATRLASCHPEEPGIGPRFNPQAWENCQVNWTKGNHASLLSKIDKRKL</sequence>
<dbReference type="Proteomes" id="UP000324897">
    <property type="component" value="Chromosome 3"/>
</dbReference>